<evidence type="ECO:0000313" key="2">
    <source>
        <dbReference type="EMBL" id="QDT20899.1"/>
    </source>
</evidence>
<name>A0A517PNF8_9PLAN</name>
<dbReference type="InterPro" id="IPR029044">
    <property type="entry name" value="Nucleotide-diphossugar_trans"/>
</dbReference>
<evidence type="ECO:0000313" key="3">
    <source>
        <dbReference type="Proteomes" id="UP000320421"/>
    </source>
</evidence>
<dbReference type="GO" id="GO:0047267">
    <property type="term" value="F:undecaprenyl-phosphate mannosyltransferase activity"/>
    <property type="evidence" value="ECO:0007669"/>
    <property type="project" value="UniProtKB-EC"/>
</dbReference>
<dbReference type="SUPFAM" id="SSF53448">
    <property type="entry name" value="Nucleotide-diphospho-sugar transferases"/>
    <property type="match status" value="1"/>
</dbReference>
<dbReference type="PANTHER" id="PTHR48090:SF7">
    <property type="entry name" value="RFBJ PROTEIN"/>
    <property type="match status" value="1"/>
</dbReference>
<dbReference type="RefSeq" id="WP_145184359.1">
    <property type="nucleotide sequence ID" value="NZ_CP036266.1"/>
</dbReference>
<proteinExistence type="predicted"/>
<dbReference type="OrthoDB" id="9810303at2"/>
<feature type="domain" description="Glycosyltransferase 2-like" evidence="1">
    <location>
        <begin position="7"/>
        <end position="172"/>
    </location>
</feature>
<accession>A0A517PNF8</accession>
<gene>
    <name evidence="2" type="ORF">HG66A1_26900</name>
</gene>
<dbReference type="InterPro" id="IPR050256">
    <property type="entry name" value="Glycosyltransferase_2"/>
</dbReference>
<protein>
    <submittedName>
        <fullName evidence="2">Undecaprenyl-phosphate mannosyltransferase</fullName>
        <ecNumber evidence="2">2.4.1.54</ecNumber>
    </submittedName>
</protein>
<dbReference type="EMBL" id="CP036266">
    <property type="protein sequence ID" value="QDT20899.1"/>
    <property type="molecule type" value="Genomic_DNA"/>
</dbReference>
<reference evidence="2 3" key="1">
    <citation type="submission" date="2019-02" db="EMBL/GenBank/DDBJ databases">
        <title>Deep-cultivation of Planctomycetes and their phenomic and genomic characterization uncovers novel biology.</title>
        <authorList>
            <person name="Wiegand S."/>
            <person name="Jogler M."/>
            <person name="Boedeker C."/>
            <person name="Pinto D."/>
            <person name="Vollmers J."/>
            <person name="Rivas-Marin E."/>
            <person name="Kohn T."/>
            <person name="Peeters S.H."/>
            <person name="Heuer A."/>
            <person name="Rast P."/>
            <person name="Oberbeckmann S."/>
            <person name="Bunk B."/>
            <person name="Jeske O."/>
            <person name="Meyerdierks A."/>
            <person name="Storesund J.E."/>
            <person name="Kallscheuer N."/>
            <person name="Luecker S."/>
            <person name="Lage O.M."/>
            <person name="Pohl T."/>
            <person name="Merkel B.J."/>
            <person name="Hornburger P."/>
            <person name="Mueller R.-W."/>
            <person name="Bruemmer F."/>
            <person name="Labrenz M."/>
            <person name="Spormann A.M."/>
            <person name="Op den Camp H."/>
            <person name="Overmann J."/>
            <person name="Amann R."/>
            <person name="Jetten M.S.M."/>
            <person name="Mascher T."/>
            <person name="Medema M.H."/>
            <person name="Devos D.P."/>
            <person name="Kaster A.-K."/>
            <person name="Ovreas L."/>
            <person name="Rohde M."/>
            <person name="Galperin M.Y."/>
            <person name="Jogler C."/>
        </authorList>
    </citation>
    <scope>NUCLEOTIDE SEQUENCE [LARGE SCALE GENOMIC DNA]</scope>
    <source>
        <strain evidence="2 3">HG66A1</strain>
    </source>
</reference>
<dbReference type="CDD" id="cd04179">
    <property type="entry name" value="DPM_DPG-synthase_like"/>
    <property type="match status" value="1"/>
</dbReference>
<dbReference type="InterPro" id="IPR001173">
    <property type="entry name" value="Glyco_trans_2-like"/>
</dbReference>
<organism evidence="2 3">
    <name type="scientific">Gimesia chilikensis</name>
    <dbReference type="NCBI Taxonomy" id="2605989"/>
    <lineage>
        <taxon>Bacteria</taxon>
        <taxon>Pseudomonadati</taxon>
        <taxon>Planctomycetota</taxon>
        <taxon>Planctomycetia</taxon>
        <taxon>Planctomycetales</taxon>
        <taxon>Planctomycetaceae</taxon>
        <taxon>Gimesia</taxon>
    </lineage>
</organism>
<sequence>MHRKALVALPVFNEERHVIEVLTEVRKYAEAILVVDDGSSDRTPELLKEVSGIEVLTHPENRGYGAALKSAFDYAVAHQDEYDILVTIDCDGQHEPTLLPNLVQQIREQPVDEPIDMLSGSRYLKQFDGASIPPEDRRQINVAVTRRINEQLGFDLTDAFCGLKAYRVEALAKFNVTDLGYAMPLQLWVQAAAHGMKIVEFPVPLVYLEEERSFGGSLDDAIKRKAYYDEVLDREMQAAGLTCCASDCCNDRTDSFSE</sequence>
<keyword evidence="2" id="KW-0328">Glycosyltransferase</keyword>
<dbReference type="PANTHER" id="PTHR48090">
    <property type="entry name" value="UNDECAPRENYL-PHOSPHATE 4-DEOXY-4-FORMAMIDO-L-ARABINOSE TRANSFERASE-RELATED"/>
    <property type="match status" value="1"/>
</dbReference>
<dbReference type="EC" id="2.4.1.54" evidence="2"/>
<dbReference type="Pfam" id="PF00535">
    <property type="entry name" value="Glycos_transf_2"/>
    <property type="match status" value="1"/>
</dbReference>
<evidence type="ECO:0000259" key="1">
    <source>
        <dbReference type="Pfam" id="PF00535"/>
    </source>
</evidence>
<keyword evidence="2" id="KW-0808">Transferase</keyword>
<keyword evidence="3" id="KW-1185">Reference proteome</keyword>
<dbReference type="Proteomes" id="UP000320421">
    <property type="component" value="Chromosome"/>
</dbReference>
<dbReference type="Gene3D" id="3.90.550.10">
    <property type="entry name" value="Spore Coat Polysaccharide Biosynthesis Protein SpsA, Chain A"/>
    <property type="match status" value="1"/>
</dbReference>
<dbReference type="AlphaFoldDB" id="A0A517PNF8"/>